<dbReference type="Proteomes" id="UP000548423">
    <property type="component" value="Unassembled WGS sequence"/>
</dbReference>
<evidence type="ECO:0000256" key="2">
    <source>
        <dbReference type="SAM" id="Phobius"/>
    </source>
</evidence>
<keyword evidence="1" id="KW-0175">Coiled coil</keyword>
<accession>A0A852T842</accession>
<evidence type="ECO:0000256" key="1">
    <source>
        <dbReference type="SAM" id="Coils"/>
    </source>
</evidence>
<sequence length="151" mass="18459">MDKAIRSLEYTDEATKQMLENVRKRKIKFDTAKRWHYLTIYSMLLFAFLFFSYFYFMIAKQYSYSFFAMFSASVSDAINISLFAITAILYGAMNVLRQQKDKKEKEYQELRCEIVNRSKDLWKKEDHWKNRHLDFEVMKKTYDINLYHEKK</sequence>
<name>A0A852T842_9BACI</name>
<keyword evidence="2" id="KW-1133">Transmembrane helix</keyword>
<dbReference type="Pfam" id="PF10864">
    <property type="entry name" value="DUF2663"/>
    <property type="match status" value="1"/>
</dbReference>
<feature type="transmembrane region" description="Helical" evidence="2">
    <location>
        <begin position="78"/>
        <end position="96"/>
    </location>
</feature>
<dbReference type="InterPro" id="IPR020210">
    <property type="entry name" value="Uncharacterised_YpbF_TM"/>
</dbReference>
<feature type="transmembrane region" description="Helical" evidence="2">
    <location>
        <begin position="35"/>
        <end position="58"/>
    </location>
</feature>
<evidence type="ECO:0000313" key="4">
    <source>
        <dbReference type="Proteomes" id="UP000548423"/>
    </source>
</evidence>
<reference evidence="4" key="2">
    <citation type="submission" date="2020-08" db="EMBL/GenBank/DDBJ databases">
        <title>The Agave Microbiome: Exploring the role of microbial communities in plant adaptations to desert environments.</title>
        <authorList>
            <person name="Partida-Martinez L.P."/>
        </authorList>
    </citation>
    <scope>NUCLEOTIDE SEQUENCE [LARGE SCALE GENOMIC DNA]</scope>
    <source>
        <strain evidence="4">AT2.8</strain>
    </source>
</reference>
<comment type="caution">
    <text evidence="3">The sequence shown here is derived from an EMBL/GenBank/DDBJ whole genome shotgun (WGS) entry which is preliminary data.</text>
</comment>
<gene>
    <name evidence="3" type="ORF">F4694_001592</name>
</gene>
<keyword evidence="2" id="KW-0812">Transmembrane</keyword>
<dbReference type="AlphaFoldDB" id="A0A852T842"/>
<dbReference type="EMBL" id="JACCBX010000003">
    <property type="protein sequence ID" value="NYE04843.1"/>
    <property type="molecule type" value="Genomic_DNA"/>
</dbReference>
<organism evidence="3 4">
    <name type="scientific">Neobacillus niacini</name>
    <dbReference type="NCBI Taxonomy" id="86668"/>
    <lineage>
        <taxon>Bacteria</taxon>
        <taxon>Bacillati</taxon>
        <taxon>Bacillota</taxon>
        <taxon>Bacilli</taxon>
        <taxon>Bacillales</taxon>
        <taxon>Bacillaceae</taxon>
        <taxon>Neobacillus</taxon>
    </lineage>
</organism>
<feature type="coiled-coil region" evidence="1">
    <location>
        <begin position="93"/>
        <end position="120"/>
    </location>
</feature>
<proteinExistence type="predicted"/>
<reference evidence="4" key="1">
    <citation type="submission" date="2020-07" db="EMBL/GenBank/DDBJ databases">
        <authorList>
            <person name="Partida-Martinez L."/>
            <person name="Huntemann M."/>
            <person name="Clum A."/>
            <person name="Wang J."/>
            <person name="Palaniappan K."/>
            <person name="Ritter S."/>
            <person name="Chen I.-M."/>
            <person name="Stamatis D."/>
            <person name="Reddy T."/>
            <person name="O'Malley R."/>
            <person name="Daum C."/>
            <person name="Shapiro N."/>
            <person name="Ivanova N."/>
            <person name="Kyrpides N."/>
            <person name="Woyke T."/>
        </authorList>
    </citation>
    <scope>NUCLEOTIDE SEQUENCE [LARGE SCALE GENOMIC DNA]</scope>
    <source>
        <strain evidence="4">AT2.8</strain>
    </source>
</reference>
<keyword evidence="2" id="KW-0472">Membrane</keyword>
<evidence type="ECO:0000313" key="3">
    <source>
        <dbReference type="EMBL" id="NYE04843.1"/>
    </source>
</evidence>
<protein>
    <submittedName>
        <fullName evidence="3">Preprotein translocase subunit YajC</fullName>
    </submittedName>
</protein>